<keyword evidence="1" id="KW-0175">Coiled coil</keyword>
<evidence type="ECO:0000256" key="2">
    <source>
        <dbReference type="SAM" id="MobiDB-lite"/>
    </source>
</evidence>
<evidence type="ECO:0000256" key="1">
    <source>
        <dbReference type="SAM" id="Coils"/>
    </source>
</evidence>
<name>A0ABR3WS06_9PEZI</name>
<feature type="region of interest" description="Disordered" evidence="2">
    <location>
        <begin position="297"/>
        <end position="333"/>
    </location>
</feature>
<protein>
    <submittedName>
        <fullName evidence="3">Uncharacterized protein</fullName>
    </submittedName>
</protein>
<feature type="coiled-coil region" evidence="1">
    <location>
        <begin position="170"/>
        <end position="197"/>
    </location>
</feature>
<keyword evidence="4" id="KW-1185">Reference proteome</keyword>
<comment type="caution">
    <text evidence="3">The sequence shown here is derived from an EMBL/GenBank/DDBJ whole genome shotgun (WGS) entry which is preliminary data.</text>
</comment>
<sequence length="358" mass="40734">MRAREQHHKSALDLVIQRAESVREQLREKVRGITSQNKEKFHVAQRIKFLSRERDAKDFQIKEEKQRNESIGTTSQPEEVEEAVDSLQGRLVDLLGRLHDQEIGRAQEEKDRENTNQAILDTVLANLESLATIVRPQAQAITRLIMTTKKTARRCFQKWKLYYVSKSEVVEAFERVAADLKCHMTELQQELDRQEATSTQRLSENQLENSFIIPLPEDREEDLQVLGTQPEEAKQVAAAQPICERRATSLGFDSTPSRAGVDRAVAFAPCKLATGSERARRGVDSFVQTMKQDDFHMGDTLRDANTERNDDTAKNSHRSTPVGRLNKNQGITESRVHNRLGDTSNVKYALEVSELVTL</sequence>
<proteinExistence type="predicted"/>
<feature type="coiled-coil region" evidence="1">
    <location>
        <begin position="9"/>
        <end position="36"/>
    </location>
</feature>
<evidence type="ECO:0000313" key="3">
    <source>
        <dbReference type="EMBL" id="KAL1866247.1"/>
    </source>
</evidence>
<accession>A0ABR3WS06</accession>
<organism evidence="3 4">
    <name type="scientific">Phialemonium thermophilum</name>
    <dbReference type="NCBI Taxonomy" id="223376"/>
    <lineage>
        <taxon>Eukaryota</taxon>
        <taxon>Fungi</taxon>
        <taxon>Dikarya</taxon>
        <taxon>Ascomycota</taxon>
        <taxon>Pezizomycotina</taxon>
        <taxon>Sordariomycetes</taxon>
        <taxon>Sordariomycetidae</taxon>
        <taxon>Cephalothecales</taxon>
        <taxon>Cephalothecaceae</taxon>
        <taxon>Phialemonium</taxon>
    </lineage>
</organism>
<dbReference type="EMBL" id="JAZHXJ010000272">
    <property type="protein sequence ID" value="KAL1866247.1"/>
    <property type="molecule type" value="Genomic_DNA"/>
</dbReference>
<feature type="compositionally biased region" description="Basic and acidic residues" evidence="2">
    <location>
        <begin position="297"/>
        <end position="314"/>
    </location>
</feature>
<gene>
    <name evidence="3" type="ORF">VTK73DRAFT_4836</name>
</gene>
<evidence type="ECO:0000313" key="4">
    <source>
        <dbReference type="Proteomes" id="UP001586593"/>
    </source>
</evidence>
<reference evidence="3 4" key="1">
    <citation type="journal article" date="2024" name="Commun. Biol.">
        <title>Comparative genomic analysis of thermophilic fungi reveals convergent evolutionary adaptations and gene losses.</title>
        <authorList>
            <person name="Steindorff A.S."/>
            <person name="Aguilar-Pontes M.V."/>
            <person name="Robinson A.J."/>
            <person name="Andreopoulos B."/>
            <person name="LaButti K."/>
            <person name="Kuo A."/>
            <person name="Mondo S."/>
            <person name="Riley R."/>
            <person name="Otillar R."/>
            <person name="Haridas S."/>
            <person name="Lipzen A."/>
            <person name="Grimwood J."/>
            <person name="Schmutz J."/>
            <person name="Clum A."/>
            <person name="Reid I.D."/>
            <person name="Moisan M.C."/>
            <person name="Butler G."/>
            <person name="Nguyen T.T.M."/>
            <person name="Dewar K."/>
            <person name="Conant G."/>
            <person name="Drula E."/>
            <person name="Henrissat B."/>
            <person name="Hansel C."/>
            <person name="Singer S."/>
            <person name="Hutchinson M.I."/>
            <person name="de Vries R.P."/>
            <person name="Natvig D.O."/>
            <person name="Powell A.J."/>
            <person name="Tsang A."/>
            <person name="Grigoriev I.V."/>
        </authorList>
    </citation>
    <scope>NUCLEOTIDE SEQUENCE [LARGE SCALE GENOMIC DNA]</scope>
    <source>
        <strain evidence="3 4">ATCC 24622</strain>
    </source>
</reference>
<dbReference type="Proteomes" id="UP001586593">
    <property type="component" value="Unassembled WGS sequence"/>
</dbReference>